<dbReference type="SUPFAM" id="SSF46785">
    <property type="entry name" value="Winged helix' DNA-binding domain"/>
    <property type="match status" value="1"/>
</dbReference>
<dbReference type="AlphaFoldDB" id="Q8U0V5"/>
<dbReference type="Pfam" id="PF03551">
    <property type="entry name" value="PadR"/>
    <property type="match status" value="1"/>
</dbReference>
<sequence length="159" mass="19077">MNTGLPLSSDVSFFFVNFSSIFIHFKYWVTEKYFNKICFMVREYISSKVIKMEEPILRLRDKLTKEMLWMYILKLLKDRPMYAYEIRNELKKRFGFEPATVSSYVVLYRLEEGGYVSSEWHESEAGRPSRKYYRLTEKGEKLLEKGIETIEDVLNMLKS</sequence>
<dbReference type="InterPro" id="IPR005149">
    <property type="entry name" value="Tscrpt_reg_PadR_N"/>
</dbReference>
<dbReference type="SMR" id="Q8U0V5"/>
<dbReference type="EMBL" id="AE009950">
    <property type="protein sequence ID" value="AAL81600.1"/>
    <property type="molecule type" value="Genomic_DNA"/>
</dbReference>
<gene>
    <name evidence="2" type="ordered locus">PF1476</name>
</gene>
<dbReference type="STRING" id="186497.PF1476"/>
<evidence type="ECO:0000313" key="2">
    <source>
        <dbReference type="EMBL" id="AAL81600.1"/>
    </source>
</evidence>
<dbReference type="InterPro" id="IPR036388">
    <property type="entry name" value="WH-like_DNA-bd_sf"/>
</dbReference>
<protein>
    <recommendedName>
        <fullName evidence="1">Transcription regulator PadR N-terminal domain-containing protein</fullName>
    </recommendedName>
</protein>
<evidence type="ECO:0000313" key="3">
    <source>
        <dbReference type="Proteomes" id="UP000001013"/>
    </source>
</evidence>
<dbReference type="PATRIC" id="fig|186497.12.peg.1539"/>
<dbReference type="eggNOG" id="arCOG00001">
    <property type="taxonomic scope" value="Archaea"/>
</dbReference>
<dbReference type="PhylomeDB" id="Q8U0V5"/>
<dbReference type="InterPro" id="IPR036390">
    <property type="entry name" value="WH_DNA-bd_sf"/>
</dbReference>
<name>Q8U0V5_PYRFU</name>
<dbReference type="PaxDb" id="186497-PF1476"/>
<dbReference type="Gene3D" id="1.10.10.10">
    <property type="entry name" value="Winged helix-like DNA-binding domain superfamily/Winged helix DNA-binding domain"/>
    <property type="match status" value="1"/>
</dbReference>
<dbReference type="HOGENOM" id="CLU_1656941_0_0_2"/>
<organism evidence="2 3">
    <name type="scientific">Pyrococcus furiosus (strain ATCC 43587 / DSM 3638 / JCM 8422 / Vc1)</name>
    <dbReference type="NCBI Taxonomy" id="186497"/>
    <lineage>
        <taxon>Archaea</taxon>
        <taxon>Methanobacteriati</taxon>
        <taxon>Methanobacteriota</taxon>
        <taxon>Thermococci</taxon>
        <taxon>Thermococcales</taxon>
        <taxon>Thermococcaceae</taxon>
        <taxon>Pyrococcus</taxon>
    </lineage>
</organism>
<dbReference type="Proteomes" id="UP000001013">
    <property type="component" value="Chromosome"/>
</dbReference>
<accession>Q8U0V5</accession>
<dbReference type="KEGG" id="pfu:PF1476"/>
<dbReference type="PANTHER" id="PTHR33169">
    <property type="entry name" value="PADR-FAMILY TRANSCRIPTIONAL REGULATOR"/>
    <property type="match status" value="1"/>
</dbReference>
<proteinExistence type="predicted"/>
<feature type="domain" description="Transcription regulator PadR N-terminal" evidence="1">
    <location>
        <begin position="72"/>
        <end position="144"/>
    </location>
</feature>
<evidence type="ECO:0000259" key="1">
    <source>
        <dbReference type="Pfam" id="PF03551"/>
    </source>
</evidence>
<reference evidence="2 3" key="1">
    <citation type="journal article" date="1999" name="Genetics">
        <title>Divergence of the hyperthermophilic archaea Pyrococcus furiosus and P. horikoshii inferred from complete genomic sequences.</title>
        <authorList>
            <person name="Maeder D.L."/>
            <person name="Weiss R.B."/>
            <person name="Dunn D.M."/>
            <person name="Cherry J.L."/>
            <person name="Gonzalez J.M."/>
            <person name="DiRuggiero J."/>
            <person name="Robb F.T."/>
        </authorList>
    </citation>
    <scope>NUCLEOTIDE SEQUENCE [LARGE SCALE GENOMIC DNA]</scope>
    <source>
        <strain evidence="3">ATCC 43587 / DSM 3638 / JCM 8422 / Vc1</strain>
    </source>
</reference>
<dbReference type="InterPro" id="IPR052509">
    <property type="entry name" value="Metal_resp_DNA-bind_regulator"/>
</dbReference>
<dbReference type="PANTHER" id="PTHR33169:SF14">
    <property type="entry name" value="TRANSCRIPTIONAL REGULATOR RV3488"/>
    <property type="match status" value="1"/>
</dbReference>
<keyword evidence="3" id="KW-1185">Reference proteome</keyword>